<reference evidence="2 3" key="1">
    <citation type="submission" date="2018-11" db="EMBL/GenBank/DDBJ databases">
        <title>Mesobaculum littorinae gen. nov., sp. nov., isolated from Littorina scabra that represents a novel genus of the order Rhodobacteraceae.</title>
        <authorList>
            <person name="Li F."/>
        </authorList>
    </citation>
    <scope>NUCLEOTIDE SEQUENCE [LARGE SCALE GENOMIC DNA]</scope>
    <source>
        <strain evidence="2 3">M0103</strain>
    </source>
</reference>
<evidence type="ECO:0008006" key="4">
    <source>
        <dbReference type="Google" id="ProtNLM"/>
    </source>
</evidence>
<gene>
    <name evidence="2" type="ORF">EKE94_18360</name>
</gene>
<evidence type="ECO:0000256" key="1">
    <source>
        <dbReference type="SAM" id="MobiDB-lite"/>
    </source>
</evidence>
<feature type="region of interest" description="Disordered" evidence="1">
    <location>
        <begin position="121"/>
        <end position="149"/>
    </location>
</feature>
<evidence type="ECO:0000313" key="3">
    <source>
        <dbReference type="Proteomes" id="UP000285908"/>
    </source>
</evidence>
<protein>
    <recommendedName>
        <fullName evidence="4">DUF2007 domain-containing protein</fullName>
    </recommendedName>
</protein>
<keyword evidence="3" id="KW-1185">Reference proteome</keyword>
<dbReference type="RefSeq" id="WP_127908090.1">
    <property type="nucleotide sequence ID" value="NZ_RQXX01000015.1"/>
</dbReference>
<name>A0A438ACU0_9RHOB</name>
<evidence type="ECO:0000313" key="2">
    <source>
        <dbReference type="EMBL" id="RVV96500.1"/>
    </source>
</evidence>
<dbReference type="EMBL" id="RQXX01000015">
    <property type="protein sequence ID" value="RVV96500.1"/>
    <property type="molecule type" value="Genomic_DNA"/>
</dbReference>
<dbReference type="AlphaFoldDB" id="A0A438ACU0"/>
<dbReference type="OrthoDB" id="7744027at2"/>
<sequence>MTSIKGFERVASAFDPIEVSLMVALLEGAGYVVLTPGLALHQTIPQNSFAFGPVPILVPVGDASNARALLQATQTEATNGPDACSEAPETKKSAPLENRSVWRKVLDILIFAIAGVSHPRDRVTIDQDPDDMATPADLGVQRSDPTADE</sequence>
<feature type="region of interest" description="Disordered" evidence="1">
    <location>
        <begin position="76"/>
        <end position="95"/>
    </location>
</feature>
<dbReference type="Proteomes" id="UP000285908">
    <property type="component" value="Unassembled WGS sequence"/>
</dbReference>
<comment type="caution">
    <text evidence="2">The sequence shown here is derived from an EMBL/GenBank/DDBJ whole genome shotgun (WGS) entry which is preliminary data.</text>
</comment>
<organism evidence="2 3">
    <name type="scientific">Mesobaculum littorinae</name>
    <dbReference type="NCBI Taxonomy" id="2486419"/>
    <lineage>
        <taxon>Bacteria</taxon>
        <taxon>Pseudomonadati</taxon>
        <taxon>Pseudomonadota</taxon>
        <taxon>Alphaproteobacteria</taxon>
        <taxon>Rhodobacterales</taxon>
        <taxon>Roseobacteraceae</taxon>
        <taxon>Mesobaculum</taxon>
    </lineage>
</organism>
<proteinExistence type="predicted"/>
<accession>A0A438ACU0</accession>